<proteinExistence type="predicted"/>
<evidence type="ECO:0000313" key="2">
    <source>
        <dbReference type="EMBL" id="EFX69795.1"/>
    </source>
</evidence>
<accession>E9HER1</accession>
<organism evidence="2 3">
    <name type="scientific">Daphnia pulex</name>
    <name type="common">Water flea</name>
    <dbReference type="NCBI Taxonomy" id="6669"/>
    <lineage>
        <taxon>Eukaryota</taxon>
        <taxon>Metazoa</taxon>
        <taxon>Ecdysozoa</taxon>
        <taxon>Arthropoda</taxon>
        <taxon>Crustacea</taxon>
        <taxon>Branchiopoda</taxon>
        <taxon>Diplostraca</taxon>
        <taxon>Cladocera</taxon>
        <taxon>Anomopoda</taxon>
        <taxon>Daphniidae</taxon>
        <taxon>Daphnia</taxon>
    </lineage>
</organism>
<dbReference type="PhylomeDB" id="E9HER1"/>
<keyword evidence="3" id="KW-1185">Reference proteome</keyword>
<dbReference type="Proteomes" id="UP000000305">
    <property type="component" value="Unassembled WGS sequence"/>
</dbReference>
<dbReference type="HOGENOM" id="CLU_562920_0_0_1"/>
<evidence type="ECO:0000313" key="3">
    <source>
        <dbReference type="Proteomes" id="UP000000305"/>
    </source>
</evidence>
<dbReference type="InterPro" id="IPR054465">
    <property type="entry name" value="Integrase_p58-like_C"/>
</dbReference>
<name>E9HER1_DAPPU</name>
<gene>
    <name evidence="2" type="ORF">DAPPUDRAFT_113329</name>
</gene>
<evidence type="ECO:0000259" key="1">
    <source>
        <dbReference type="Pfam" id="PF22938"/>
    </source>
</evidence>
<dbReference type="AlphaFoldDB" id="E9HER1"/>
<dbReference type="EMBL" id="GL732630">
    <property type="protein sequence ID" value="EFX69795.1"/>
    <property type="molecule type" value="Genomic_DNA"/>
</dbReference>
<reference evidence="2 3" key="1">
    <citation type="journal article" date="2011" name="Science">
        <title>The ecoresponsive genome of Daphnia pulex.</title>
        <authorList>
            <person name="Colbourne J.K."/>
            <person name="Pfrender M.E."/>
            <person name="Gilbert D."/>
            <person name="Thomas W.K."/>
            <person name="Tucker A."/>
            <person name="Oakley T.H."/>
            <person name="Tokishita S."/>
            <person name="Aerts A."/>
            <person name="Arnold G.J."/>
            <person name="Basu M.K."/>
            <person name="Bauer D.J."/>
            <person name="Caceres C.E."/>
            <person name="Carmel L."/>
            <person name="Casola C."/>
            <person name="Choi J.H."/>
            <person name="Detter J.C."/>
            <person name="Dong Q."/>
            <person name="Dusheyko S."/>
            <person name="Eads B.D."/>
            <person name="Frohlich T."/>
            <person name="Geiler-Samerotte K.A."/>
            <person name="Gerlach D."/>
            <person name="Hatcher P."/>
            <person name="Jogdeo S."/>
            <person name="Krijgsveld J."/>
            <person name="Kriventseva E.V."/>
            <person name="Kultz D."/>
            <person name="Laforsch C."/>
            <person name="Lindquist E."/>
            <person name="Lopez J."/>
            <person name="Manak J.R."/>
            <person name="Muller J."/>
            <person name="Pangilinan J."/>
            <person name="Patwardhan R.P."/>
            <person name="Pitluck S."/>
            <person name="Pritham E.J."/>
            <person name="Rechtsteiner A."/>
            <person name="Rho M."/>
            <person name="Rogozin I.B."/>
            <person name="Sakarya O."/>
            <person name="Salamov A."/>
            <person name="Schaack S."/>
            <person name="Shapiro H."/>
            <person name="Shiga Y."/>
            <person name="Skalitzky C."/>
            <person name="Smith Z."/>
            <person name="Souvorov A."/>
            <person name="Sung W."/>
            <person name="Tang Z."/>
            <person name="Tsuchiya D."/>
            <person name="Tu H."/>
            <person name="Vos H."/>
            <person name="Wang M."/>
            <person name="Wolf Y.I."/>
            <person name="Yamagata H."/>
            <person name="Yamada T."/>
            <person name="Ye Y."/>
            <person name="Shaw J.R."/>
            <person name="Andrews J."/>
            <person name="Crease T.J."/>
            <person name="Tang H."/>
            <person name="Lucas S.M."/>
            <person name="Robertson H.M."/>
            <person name="Bork P."/>
            <person name="Koonin E.V."/>
            <person name="Zdobnov E.M."/>
            <person name="Grigoriev I.V."/>
            <person name="Lynch M."/>
            <person name="Boore J.L."/>
        </authorList>
    </citation>
    <scope>NUCLEOTIDE SEQUENCE [LARGE SCALE GENOMIC DNA]</scope>
</reference>
<dbReference type="KEGG" id="dpx:DAPPUDRAFT_113329"/>
<dbReference type="InParanoid" id="E9HER1"/>
<dbReference type="Pfam" id="PF22938">
    <property type="entry name" value="Integrase_p58_C"/>
    <property type="match status" value="1"/>
</dbReference>
<protein>
    <recommendedName>
        <fullName evidence="1">Integrase p58-like C-terminal domain-containing protein</fullName>
    </recommendedName>
</protein>
<feature type="domain" description="Integrase p58-like C-terminal" evidence="1">
    <location>
        <begin position="18"/>
        <end position="51"/>
    </location>
</feature>
<sequence length="485" mass="55021">MKTPLLKTSKKLIPRFIGPYRVTKVNSNHTVEIQEYPGKQKQLVHVNRLKPLLFNILAFTLLFPCPLNGFNATVCDCRDASNMGFVKFSDTECNKTADITQPSPVSYVLYSTIPEVKRFAGHICSMWESTTTVYKDFFQWNSVSHSRKPVPVAEATCRLMRDTRICRGRPMEVAGNNVFSLEDYPFVETTWLRTSAEKMMNCRLEEVTLQSECPNCTISSPLGDVPGSARGSFQHDLVTLVWDDTWKETKACQIRIIERGTGIRYSENNSTTFRVRDPLKQLDFIYRPENVSVCTLTKKSSPFRAVEGMDKWFHHMADILAYVRSGYAVNLQGDRQIESIFVHPSEKADVSFVARAGNWLRNFGILSGVGMSVALALAFRFCGIGSCLGAYIPCLRYCNPFSWLATMPPPARDVETGREVNRAVETPVTIVNVPPQTHAESPARLNEVSDVDVLRRYEPRETRVLRQGPMFNRQIEAIPLQTHRR</sequence>
<dbReference type="OrthoDB" id="6368750at2759"/>